<feature type="compositionally biased region" description="Basic and acidic residues" evidence="3">
    <location>
        <begin position="165"/>
        <end position="177"/>
    </location>
</feature>
<dbReference type="GO" id="GO:0036498">
    <property type="term" value="P:IRE1-mediated unfolded protein response"/>
    <property type="evidence" value="ECO:0007669"/>
    <property type="project" value="TreeGrafter"/>
</dbReference>
<feature type="region of interest" description="Disordered" evidence="3">
    <location>
        <begin position="153"/>
        <end position="177"/>
    </location>
</feature>
<evidence type="ECO:0000313" key="5">
    <source>
        <dbReference type="Proteomes" id="UP000036681"/>
    </source>
</evidence>
<organism evidence="5 6">
    <name type="scientific">Ascaris lumbricoides</name>
    <name type="common">Giant roundworm</name>
    <dbReference type="NCBI Taxonomy" id="6252"/>
    <lineage>
        <taxon>Eukaryota</taxon>
        <taxon>Metazoa</taxon>
        <taxon>Ecdysozoa</taxon>
        <taxon>Nematoda</taxon>
        <taxon>Chromadorea</taxon>
        <taxon>Rhabditida</taxon>
        <taxon>Spirurina</taxon>
        <taxon>Ascaridomorpha</taxon>
        <taxon>Ascaridoidea</taxon>
        <taxon>Ascarididae</taxon>
        <taxon>Ascaris</taxon>
    </lineage>
</organism>
<dbReference type="AlphaFoldDB" id="A0A0M3HUB6"/>
<reference evidence="6" key="1">
    <citation type="submission" date="2017-02" db="UniProtKB">
        <authorList>
            <consortium name="WormBaseParasite"/>
        </authorList>
    </citation>
    <scope>IDENTIFICATION</scope>
</reference>
<proteinExistence type="inferred from homology"/>
<dbReference type="PROSITE" id="PS01031">
    <property type="entry name" value="SHSP"/>
    <property type="match status" value="1"/>
</dbReference>
<dbReference type="InterPro" id="IPR002068">
    <property type="entry name" value="A-crystallin/Hsp20_dom"/>
</dbReference>
<dbReference type="InterPro" id="IPR008978">
    <property type="entry name" value="HSP20-like_chaperone"/>
</dbReference>
<dbReference type="Pfam" id="PF00011">
    <property type="entry name" value="HSP20"/>
    <property type="match status" value="1"/>
</dbReference>
<feature type="domain" description="SHSP" evidence="4">
    <location>
        <begin position="56"/>
        <end position="167"/>
    </location>
</feature>
<sequence length="177" mass="20089">MPTKGPDKDEQLTGPTRNWETAQNEQYFQHFYDEAMRQLDQPFRNISPYWLELPIMQECNVGNAIGKAIDDEEKFAVEVDVSQFMPQELSVNVCGRELVIEAHQIRRPDEIGSIERHFVRRYTLPDGTKPDGITSHLSNTGVLSVSASKFNDARQSHGLHSQALSKDEGKQKSSEPC</sequence>
<dbReference type="PRINTS" id="PR00299">
    <property type="entry name" value="ACRYSTALLIN"/>
</dbReference>
<dbReference type="WBParaSite" id="ALUE_0000636501-mRNA-1">
    <property type="protein sequence ID" value="ALUE_0000636501-mRNA-1"/>
    <property type="gene ID" value="ALUE_0000636501"/>
</dbReference>
<dbReference type="GO" id="GO:0009408">
    <property type="term" value="P:response to heat"/>
    <property type="evidence" value="ECO:0007669"/>
    <property type="project" value="TreeGrafter"/>
</dbReference>
<dbReference type="GO" id="GO:0005737">
    <property type="term" value="C:cytoplasm"/>
    <property type="evidence" value="ECO:0007669"/>
    <property type="project" value="TreeGrafter"/>
</dbReference>
<dbReference type="InterPro" id="IPR001436">
    <property type="entry name" value="Alpha-crystallin/sHSP_animal"/>
</dbReference>
<protein>
    <submittedName>
        <fullName evidence="6">SHSP domain-containing protein</fullName>
    </submittedName>
</protein>
<evidence type="ECO:0000256" key="3">
    <source>
        <dbReference type="SAM" id="MobiDB-lite"/>
    </source>
</evidence>
<dbReference type="PANTHER" id="PTHR45640:SF29">
    <property type="entry name" value="SHSP DOMAIN-CONTAINING PROTEIN"/>
    <property type="match status" value="1"/>
</dbReference>
<dbReference type="GO" id="GO:0051082">
    <property type="term" value="F:unfolded protein binding"/>
    <property type="evidence" value="ECO:0007669"/>
    <property type="project" value="TreeGrafter"/>
</dbReference>
<dbReference type="PANTHER" id="PTHR45640">
    <property type="entry name" value="HEAT SHOCK PROTEIN HSP-12.2-RELATED"/>
    <property type="match status" value="1"/>
</dbReference>
<dbReference type="Gene3D" id="2.60.40.790">
    <property type="match status" value="1"/>
</dbReference>
<keyword evidence="5" id="KW-1185">Reference proteome</keyword>
<comment type="similarity">
    <text evidence="1 2">Belongs to the small heat shock protein (HSP20) family.</text>
</comment>
<dbReference type="SUPFAM" id="SSF49764">
    <property type="entry name" value="HSP20-like chaperones"/>
    <property type="match status" value="1"/>
</dbReference>
<evidence type="ECO:0000256" key="2">
    <source>
        <dbReference type="RuleBase" id="RU003616"/>
    </source>
</evidence>
<accession>A0A0M3HUB6</accession>
<dbReference type="GO" id="GO:0042026">
    <property type="term" value="P:protein refolding"/>
    <property type="evidence" value="ECO:0007669"/>
    <property type="project" value="TreeGrafter"/>
</dbReference>
<evidence type="ECO:0000313" key="6">
    <source>
        <dbReference type="WBParaSite" id="ALUE_0000636501-mRNA-1"/>
    </source>
</evidence>
<evidence type="ECO:0000256" key="1">
    <source>
        <dbReference type="PROSITE-ProRule" id="PRU00285"/>
    </source>
</evidence>
<name>A0A0M3HUB6_ASCLU</name>
<dbReference type="GO" id="GO:0005634">
    <property type="term" value="C:nucleus"/>
    <property type="evidence" value="ECO:0007669"/>
    <property type="project" value="TreeGrafter"/>
</dbReference>
<evidence type="ECO:0000259" key="4">
    <source>
        <dbReference type="PROSITE" id="PS01031"/>
    </source>
</evidence>
<dbReference type="CDD" id="cd06526">
    <property type="entry name" value="metazoan_ACD"/>
    <property type="match status" value="1"/>
</dbReference>
<dbReference type="Proteomes" id="UP000036681">
    <property type="component" value="Unplaced"/>
</dbReference>